<proteinExistence type="predicted"/>
<keyword evidence="4" id="KW-1185">Reference proteome</keyword>
<comment type="caution">
    <text evidence="3">The sequence shown here is derived from an EMBL/GenBank/DDBJ whole genome shotgun (WGS) entry which is preliminary data.</text>
</comment>
<dbReference type="CDD" id="cd07185">
    <property type="entry name" value="OmpA_C-like"/>
    <property type="match status" value="1"/>
</dbReference>
<dbReference type="PROSITE" id="PS51123">
    <property type="entry name" value="OMPA_2"/>
    <property type="match status" value="1"/>
</dbReference>
<dbReference type="Gene3D" id="3.30.1330.60">
    <property type="entry name" value="OmpA-like domain"/>
    <property type="match status" value="1"/>
</dbReference>
<dbReference type="Pfam" id="PF00691">
    <property type="entry name" value="OmpA"/>
    <property type="match status" value="1"/>
</dbReference>
<dbReference type="PANTHER" id="PTHR30329:SF17">
    <property type="entry name" value="LIPOPROTEIN YFIB-RELATED"/>
    <property type="match status" value="1"/>
</dbReference>
<dbReference type="EMBL" id="SNYK01000001">
    <property type="protein sequence ID" value="TDQ40100.1"/>
    <property type="molecule type" value="Genomic_DNA"/>
</dbReference>
<evidence type="ECO:0000259" key="2">
    <source>
        <dbReference type="PROSITE" id="PS51123"/>
    </source>
</evidence>
<dbReference type="InterPro" id="IPR050330">
    <property type="entry name" value="Bact_OuterMem_StrucFunc"/>
</dbReference>
<evidence type="ECO:0000256" key="1">
    <source>
        <dbReference type="PROSITE-ProRule" id="PRU00473"/>
    </source>
</evidence>
<dbReference type="SUPFAM" id="SSF103088">
    <property type="entry name" value="OmpA-like"/>
    <property type="match status" value="1"/>
</dbReference>
<dbReference type="AlphaFoldDB" id="A0A4R6U1B2"/>
<gene>
    <name evidence="3" type="ORF">DFQ45_101234</name>
</gene>
<dbReference type="Proteomes" id="UP000294575">
    <property type="component" value="Unassembled WGS sequence"/>
</dbReference>
<sequence>MRRLLLTIAMACPVLAHGVTFQERIEDVKWTVEGDRFECRLTQPVTGFGHGEFVRRAGEKPVFRIVTREAWLARGEAMLYAAASNWQSRDSDMLLGRIPVTNNERSAQSSQDQAGRLLTGMLEGRSPVVRHRTVYGDKLEVRLQPVSVRDAYQQYLDCVAGLLPVNFDQAHFTQVRFEGGGYELNERSIAHLDILLDYMREDKSVNRIRLDGYSDSSGDRLLNRDVSRRRALVVKNYLVANGFDEDAIIVRFHGERYPAKPNNSATNRAANRRVTIQMERVDERYALSEEQLEEHLDL</sequence>
<evidence type="ECO:0000313" key="4">
    <source>
        <dbReference type="Proteomes" id="UP000294575"/>
    </source>
</evidence>
<keyword evidence="1" id="KW-0472">Membrane</keyword>
<dbReference type="RefSeq" id="WP_240622504.1">
    <property type="nucleotide sequence ID" value="NZ_LNJZ01000007.1"/>
</dbReference>
<dbReference type="Gene3D" id="2.60.40.2540">
    <property type="match status" value="1"/>
</dbReference>
<dbReference type="PRINTS" id="PR01023">
    <property type="entry name" value="NAFLGMOTY"/>
</dbReference>
<dbReference type="Pfam" id="PF18393">
    <property type="entry name" value="MotY_N"/>
    <property type="match status" value="1"/>
</dbReference>
<name>A0A4R6U1B2_9GAMM</name>
<dbReference type="PANTHER" id="PTHR30329">
    <property type="entry name" value="STATOR ELEMENT OF FLAGELLAR MOTOR COMPLEX"/>
    <property type="match status" value="1"/>
</dbReference>
<protein>
    <submittedName>
        <fullName evidence="3">OmpA family protein</fullName>
    </submittedName>
</protein>
<evidence type="ECO:0000313" key="3">
    <source>
        <dbReference type="EMBL" id="TDQ40100.1"/>
    </source>
</evidence>
<dbReference type="InterPro" id="IPR006665">
    <property type="entry name" value="OmpA-like"/>
</dbReference>
<feature type="domain" description="OmpA-like" evidence="2">
    <location>
        <begin position="165"/>
        <end position="282"/>
    </location>
</feature>
<dbReference type="InterPro" id="IPR041544">
    <property type="entry name" value="MotY_N"/>
</dbReference>
<dbReference type="GO" id="GO:0016020">
    <property type="term" value="C:membrane"/>
    <property type="evidence" value="ECO:0007669"/>
    <property type="project" value="UniProtKB-UniRule"/>
</dbReference>
<organism evidence="3 4">
    <name type="scientific">Thiopseudomonas denitrificans</name>
    <dbReference type="NCBI Taxonomy" id="1501432"/>
    <lineage>
        <taxon>Bacteria</taxon>
        <taxon>Pseudomonadati</taxon>
        <taxon>Pseudomonadota</taxon>
        <taxon>Gammaproteobacteria</taxon>
        <taxon>Pseudomonadales</taxon>
        <taxon>Pseudomonadaceae</taxon>
        <taxon>Thiopseudomonas</taxon>
    </lineage>
</organism>
<dbReference type="InterPro" id="IPR036737">
    <property type="entry name" value="OmpA-like_sf"/>
</dbReference>
<accession>A0A4R6U1B2</accession>
<reference evidence="3 4" key="1">
    <citation type="submission" date="2019-03" db="EMBL/GenBank/DDBJ databases">
        <title>Genomic Encyclopedia of Type Strains, Phase IV (KMG-IV): sequencing the most valuable type-strain genomes for metagenomic binning, comparative biology and taxonomic classification.</title>
        <authorList>
            <person name="Goeker M."/>
        </authorList>
    </citation>
    <scope>NUCLEOTIDE SEQUENCE [LARGE SCALE GENOMIC DNA]</scope>
    <source>
        <strain evidence="3 4">DSM 28679</strain>
    </source>
</reference>